<feature type="region of interest" description="Disordered" evidence="1">
    <location>
        <begin position="190"/>
        <end position="210"/>
    </location>
</feature>
<reference evidence="2 3" key="1">
    <citation type="submission" date="2019-03" db="EMBL/GenBank/DDBJ databases">
        <title>Lake Tanganyika Metagenome-Assembled Genomes (MAGs).</title>
        <authorList>
            <person name="Tran P."/>
        </authorList>
    </citation>
    <scope>NUCLEOTIDE SEQUENCE [LARGE SCALE GENOMIC DNA]</scope>
    <source>
        <strain evidence="2">K_DeepCast_65m_m2_236</strain>
    </source>
</reference>
<evidence type="ECO:0000256" key="1">
    <source>
        <dbReference type="SAM" id="MobiDB-lite"/>
    </source>
</evidence>
<sequence length="543" mass="56886">IGREAEAIDHQIAAGDHDGAARRILAIGPDLVRKGMFETVSAWIRQLPDDLIDRTPDLAILLGDASCLAARYESALGWYDRALAVLDADPEGRSRVLAAKAQVFLDTVRPLAAMALLDEAARLTTDPARRATLKVLLAENALNAGGPGKALDLLDEAGSEAPNAGEVRGRLLLRTGRLREARDHLRALIERDSGGTGGTGGAGETGGTGGAIKAHREAALVLSLVEAFLGEGETARKLAEQGIERSRTQGAAWGEAVGFIRAGHASLLLGNERDAGALYRRALDISDAVGVDRLTAEPLVGLTVLAGRRGELSEAERHAKRAQAAGHKHGDPWMSALAGLALGATFAEAADARAAQALTQAAAAFASVGDVHGEARALLWEARLGLVLGDRRGLAARLAVLAGKIRGAGLGMLLAGPTLLGFATREQGLEFLRSALEAGLPGPLLASALRAGVLPERVEPLLADLGVGESDGTVRTGSEAIRVRALGTFRVLRGGLELDRKAWGRKIALQLFHLLLVYRGEFMPKTRIIDVLWPDTDPAAADG</sequence>
<gene>
    <name evidence="2" type="ORF">FJZ00_13425</name>
</gene>
<feature type="non-terminal residue" evidence="2">
    <location>
        <position position="543"/>
    </location>
</feature>
<feature type="compositionally biased region" description="Gly residues" evidence="1">
    <location>
        <begin position="194"/>
        <end position="210"/>
    </location>
</feature>
<protein>
    <recommendedName>
        <fullName evidence="4">Bacterial transcriptional activator domain-containing protein</fullName>
    </recommendedName>
</protein>
<dbReference type="AlphaFoldDB" id="A0A937X6B4"/>
<dbReference type="InterPro" id="IPR036388">
    <property type="entry name" value="WH-like_DNA-bd_sf"/>
</dbReference>
<feature type="non-terminal residue" evidence="2">
    <location>
        <position position="1"/>
    </location>
</feature>
<proteinExistence type="predicted"/>
<comment type="caution">
    <text evidence="2">The sequence shown here is derived from an EMBL/GenBank/DDBJ whole genome shotgun (WGS) entry which is preliminary data.</text>
</comment>
<evidence type="ECO:0000313" key="2">
    <source>
        <dbReference type="EMBL" id="MBM3276148.1"/>
    </source>
</evidence>
<dbReference type="Gene3D" id="1.25.40.10">
    <property type="entry name" value="Tetratricopeptide repeat domain"/>
    <property type="match status" value="2"/>
</dbReference>
<dbReference type="Proteomes" id="UP000703893">
    <property type="component" value="Unassembled WGS sequence"/>
</dbReference>
<evidence type="ECO:0008006" key="4">
    <source>
        <dbReference type="Google" id="ProtNLM"/>
    </source>
</evidence>
<dbReference type="EMBL" id="VGJX01000882">
    <property type="protein sequence ID" value="MBM3276148.1"/>
    <property type="molecule type" value="Genomic_DNA"/>
</dbReference>
<name>A0A937X6B4_9BACT</name>
<dbReference type="InterPro" id="IPR011990">
    <property type="entry name" value="TPR-like_helical_dom_sf"/>
</dbReference>
<accession>A0A937X6B4</accession>
<evidence type="ECO:0000313" key="3">
    <source>
        <dbReference type="Proteomes" id="UP000703893"/>
    </source>
</evidence>
<dbReference type="Gene3D" id="1.10.10.10">
    <property type="entry name" value="Winged helix-like DNA-binding domain superfamily/Winged helix DNA-binding domain"/>
    <property type="match status" value="1"/>
</dbReference>
<organism evidence="2 3">
    <name type="scientific">Candidatus Tanganyikabacteria bacterium</name>
    <dbReference type="NCBI Taxonomy" id="2961651"/>
    <lineage>
        <taxon>Bacteria</taxon>
        <taxon>Bacillati</taxon>
        <taxon>Candidatus Sericytochromatia</taxon>
        <taxon>Candidatus Tanganyikabacteria</taxon>
    </lineage>
</organism>
<dbReference type="SUPFAM" id="SSF48452">
    <property type="entry name" value="TPR-like"/>
    <property type="match status" value="2"/>
</dbReference>